<evidence type="ECO:0000313" key="2">
    <source>
        <dbReference type="EMBL" id="CAG6638199.1"/>
    </source>
</evidence>
<organism evidence="2">
    <name type="scientific">Cacopsylla melanoneura</name>
    <dbReference type="NCBI Taxonomy" id="428564"/>
    <lineage>
        <taxon>Eukaryota</taxon>
        <taxon>Metazoa</taxon>
        <taxon>Ecdysozoa</taxon>
        <taxon>Arthropoda</taxon>
        <taxon>Hexapoda</taxon>
        <taxon>Insecta</taxon>
        <taxon>Pterygota</taxon>
        <taxon>Neoptera</taxon>
        <taxon>Paraneoptera</taxon>
        <taxon>Hemiptera</taxon>
        <taxon>Sternorrhyncha</taxon>
        <taxon>Psylloidea</taxon>
        <taxon>Psyllidae</taxon>
        <taxon>Psyllinae</taxon>
        <taxon>Cacopsylla</taxon>
    </lineage>
</organism>
<proteinExistence type="predicted"/>
<name>A0A8D8QTS3_9HEMI</name>
<sequence length="106" mass="11820">MFFSLIQRIMSLSLHMSPLVLGSQLLYPFGPRGVPLAVTIGTRVAALTIPRSKLLMLLLLLLPMAWHYQLSSCICLTVGGPIYGLLLLMVYLWCTCCRCISCKNFL</sequence>
<evidence type="ECO:0000256" key="1">
    <source>
        <dbReference type="SAM" id="Phobius"/>
    </source>
</evidence>
<accession>A0A8D8QTS3</accession>
<keyword evidence="1" id="KW-0472">Membrane</keyword>
<dbReference type="AlphaFoldDB" id="A0A8D8QTS3"/>
<protein>
    <submittedName>
        <fullName evidence="2">Uncharacterized protein</fullName>
    </submittedName>
</protein>
<keyword evidence="1" id="KW-1133">Transmembrane helix</keyword>
<dbReference type="EMBL" id="HBUF01101613">
    <property type="protein sequence ID" value="CAG6638199.1"/>
    <property type="molecule type" value="Transcribed_RNA"/>
</dbReference>
<feature type="transmembrane region" description="Helical" evidence="1">
    <location>
        <begin position="73"/>
        <end position="93"/>
    </location>
</feature>
<keyword evidence="1" id="KW-0812">Transmembrane</keyword>
<reference evidence="2" key="1">
    <citation type="submission" date="2021-05" db="EMBL/GenBank/DDBJ databases">
        <authorList>
            <person name="Alioto T."/>
            <person name="Alioto T."/>
            <person name="Gomez Garrido J."/>
        </authorList>
    </citation>
    <scope>NUCLEOTIDE SEQUENCE</scope>
</reference>